<dbReference type="AlphaFoldDB" id="A0AAU7CIK5"/>
<evidence type="ECO:0000313" key="1">
    <source>
        <dbReference type="EMBL" id="XBH04880.1"/>
    </source>
</evidence>
<gene>
    <name evidence="1" type="ORF">V5E97_02340</name>
</gene>
<organism evidence="1">
    <name type="scientific">Singulisphaera sp. Ch08</name>
    <dbReference type="NCBI Taxonomy" id="3120278"/>
    <lineage>
        <taxon>Bacteria</taxon>
        <taxon>Pseudomonadati</taxon>
        <taxon>Planctomycetota</taxon>
        <taxon>Planctomycetia</taxon>
        <taxon>Isosphaerales</taxon>
        <taxon>Isosphaeraceae</taxon>
        <taxon>Singulisphaera</taxon>
    </lineage>
</organism>
<sequence length="142" mass="15630">MFAWFRRIRRINIFGFEIEFDHPPEKSPDKGGSTGRLIEKPGAKTVAPGARMVAHGKVIKAYGSDLGVRVENETEIREFWRANQMDTKLDWFGPGAPVVSITAKYAAGCKVGDKVAITLEVVDRAGGKRGGQPVAFEVRSRV</sequence>
<dbReference type="EMBL" id="CP155447">
    <property type="protein sequence ID" value="XBH04880.1"/>
    <property type="molecule type" value="Genomic_DNA"/>
</dbReference>
<accession>A0AAU7CIK5</accession>
<proteinExistence type="predicted"/>
<reference evidence="1" key="1">
    <citation type="submission" date="2024-05" db="EMBL/GenBank/DDBJ databases">
        <title>Planctomycetes of the genus Singulisphaera possess chitinolytic capabilities.</title>
        <authorList>
            <person name="Ivanova A."/>
        </authorList>
    </citation>
    <scope>NUCLEOTIDE SEQUENCE</scope>
    <source>
        <strain evidence="1">Ch08T</strain>
    </source>
</reference>
<dbReference type="RefSeq" id="WP_406697682.1">
    <property type="nucleotide sequence ID" value="NZ_CP155447.1"/>
</dbReference>
<name>A0AAU7CIK5_9BACT</name>
<protein>
    <submittedName>
        <fullName evidence="1">Uncharacterized protein</fullName>
    </submittedName>
</protein>